<keyword evidence="3" id="KW-1185">Reference proteome</keyword>
<dbReference type="AlphaFoldDB" id="A0A0E0BNQ2"/>
<sequence>MPDHAANGRCLGERTHTDDDGGDSVFRTPPTAGYCLNGRRDDLPSGSISVEVGGRQILPPPTSMVMG</sequence>
<dbReference type="HOGENOM" id="CLU_2816558_0_0_1"/>
<evidence type="ECO:0000256" key="1">
    <source>
        <dbReference type="SAM" id="MobiDB-lite"/>
    </source>
</evidence>
<reference evidence="2" key="2">
    <citation type="submission" date="2018-05" db="EMBL/GenBank/DDBJ databases">
        <title>OgluRS3 (Oryza glumaepatula Reference Sequence Version 3).</title>
        <authorList>
            <person name="Zhang J."/>
            <person name="Kudrna D."/>
            <person name="Lee S."/>
            <person name="Talag J."/>
            <person name="Welchert J."/>
            <person name="Wing R.A."/>
        </authorList>
    </citation>
    <scope>NUCLEOTIDE SEQUENCE [LARGE SCALE GENOMIC DNA]</scope>
</reference>
<accession>A0A0E0BNQ2</accession>
<proteinExistence type="predicted"/>
<feature type="region of interest" description="Disordered" evidence="1">
    <location>
        <begin position="1"/>
        <end position="67"/>
    </location>
</feature>
<evidence type="ECO:0000313" key="3">
    <source>
        <dbReference type="Proteomes" id="UP000026961"/>
    </source>
</evidence>
<name>A0A0E0BNQ2_9ORYZ</name>
<organism evidence="2">
    <name type="scientific">Oryza glumipatula</name>
    <dbReference type="NCBI Taxonomy" id="40148"/>
    <lineage>
        <taxon>Eukaryota</taxon>
        <taxon>Viridiplantae</taxon>
        <taxon>Streptophyta</taxon>
        <taxon>Embryophyta</taxon>
        <taxon>Tracheophyta</taxon>
        <taxon>Spermatophyta</taxon>
        <taxon>Magnoliopsida</taxon>
        <taxon>Liliopsida</taxon>
        <taxon>Poales</taxon>
        <taxon>Poaceae</taxon>
        <taxon>BOP clade</taxon>
        <taxon>Oryzoideae</taxon>
        <taxon>Oryzeae</taxon>
        <taxon>Oryzinae</taxon>
        <taxon>Oryza</taxon>
    </lineage>
</organism>
<dbReference type="Proteomes" id="UP000026961">
    <property type="component" value="Chromosome 12"/>
</dbReference>
<reference evidence="2" key="1">
    <citation type="submission" date="2015-04" db="UniProtKB">
        <authorList>
            <consortium name="EnsemblPlants"/>
        </authorList>
    </citation>
    <scope>IDENTIFICATION</scope>
</reference>
<dbReference type="Gramene" id="OGLUM12G02910.1">
    <property type="protein sequence ID" value="OGLUM12G02910.1"/>
    <property type="gene ID" value="OGLUM12G02910"/>
</dbReference>
<protein>
    <submittedName>
        <fullName evidence="2">Uncharacterized protein</fullName>
    </submittedName>
</protein>
<dbReference type="EnsemblPlants" id="OGLUM12G02910.1">
    <property type="protein sequence ID" value="OGLUM12G02910.1"/>
    <property type="gene ID" value="OGLUM12G02910"/>
</dbReference>
<feature type="compositionally biased region" description="Pro residues" evidence="1">
    <location>
        <begin position="58"/>
        <end position="67"/>
    </location>
</feature>
<evidence type="ECO:0000313" key="2">
    <source>
        <dbReference type="EnsemblPlants" id="OGLUM12G02910.1"/>
    </source>
</evidence>